<keyword evidence="1" id="KW-0732">Signal</keyword>
<feature type="chain" id="PRO_5003121889" description="Secreted protein" evidence="1">
    <location>
        <begin position="21"/>
        <end position="104"/>
    </location>
</feature>
<dbReference type="KEGG" id="smo:SELMODRAFT_412332"/>
<feature type="signal peptide" evidence="1">
    <location>
        <begin position="1"/>
        <end position="20"/>
    </location>
</feature>
<evidence type="ECO:0000256" key="1">
    <source>
        <dbReference type="SAM" id="SignalP"/>
    </source>
</evidence>
<keyword evidence="3" id="KW-1185">Reference proteome</keyword>
<reference evidence="2 3" key="1">
    <citation type="journal article" date="2011" name="Science">
        <title>The Selaginella genome identifies genetic changes associated with the evolution of vascular plants.</title>
        <authorList>
            <person name="Banks J.A."/>
            <person name="Nishiyama T."/>
            <person name="Hasebe M."/>
            <person name="Bowman J.L."/>
            <person name="Gribskov M."/>
            <person name="dePamphilis C."/>
            <person name="Albert V.A."/>
            <person name="Aono N."/>
            <person name="Aoyama T."/>
            <person name="Ambrose B.A."/>
            <person name="Ashton N.W."/>
            <person name="Axtell M.J."/>
            <person name="Barker E."/>
            <person name="Barker M.S."/>
            <person name="Bennetzen J.L."/>
            <person name="Bonawitz N.D."/>
            <person name="Chapple C."/>
            <person name="Cheng C."/>
            <person name="Correa L.G."/>
            <person name="Dacre M."/>
            <person name="DeBarry J."/>
            <person name="Dreyer I."/>
            <person name="Elias M."/>
            <person name="Engstrom E.M."/>
            <person name="Estelle M."/>
            <person name="Feng L."/>
            <person name="Finet C."/>
            <person name="Floyd S.K."/>
            <person name="Frommer W.B."/>
            <person name="Fujita T."/>
            <person name="Gramzow L."/>
            <person name="Gutensohn M."/>
            <person name="Harholt J."/>
            <person name="Hattori M."/>
            <person name="Heyl A."/>
            <person name="Hirai T."/>
            <person name="Hiwatashi Y."/>
            <person name="Ishikawa M."/>
            <person name="Iwata M."/>
            <person name="Karol K.G."/>
            <person name="Koehler B."/>
            <person name="Kolukisaoglu U."/>
            <person name="Kubo M."/>
            <person name="Kurata T."/>
            <person name="Lalonde S."/>
            <person name="Li K."/>
            <person name="Li Y."/>
            <person name="Litt A."/>
            <person name="Lyons E."/>
            <person name="Manning G."/>
            <person name="Maruyama T."/>
            <person name="Michael T.P."/>
            <person name="Mikami K."/>
            <person name="Miyazaki S."/>
            <person name="Morinaga S."/>
            <person name="Murata T."/>
            <person name="Mueller-Roeber B."/>
            <person name="Nelson D.R."/>
            <person name="Obara M."/>
            <person name="Oguri Y."/>
            <person name="Olmstead R.G."/>
            <person name="Onodera N."/>
            <person name="Petersen B.L."/>
            <person name="Pils B."/>
            <person name="Prigge M."/>
            <person name="Rensing S.A."/>
            <person name="Riano-Pachon D.M."/>
            <person name="Roberts A.W."/>
            <person name="Sato Y."/>
            <person name="Scheller H.V."/>
            <person name="Schulz B."/>
            <person name="Schulz C."/>
            <person name="Shakirov E.V."/>
            <person name="Shibagaki N."/>
            <person name="Shinohara N."/>
            <person name="Shippen D.E."/>
            <person name="Soerensen I."/>
            <person name="Sotooka R."/>
            <person name="Sugimoto N."/>
            <person name="Sugita M."/>
            <person name="Sumikawa N."/>
            <person name="Tanurdzic M."/>
            <person name="Theissen G."/>
            <person name="Ulvskov P."/>
            <person name="Wakazuki S."/>
            <person name="Weng J.K."/>
            <person name="Willats W.W."/>
            <person name="Wipf D."/>
            <person name="Wolf P.G."/>
            <person name="Yang L."/>
            <person name="Zimmer A.D."/>
            <person name="Zhu Q."/>
            <person name="Mitros T."/>
            <person name="Hellsten U."/>
            <person name="Loque D."/>
            <person name="Otillar R."/>
            <person name="Salamov A."/>
            <person name="Schmutz J."/>
            <person name="Shapiro H."/>
            <person name="Lindquist E."/>
            <person name="Lucas S."/>
            <person name="Rokhsar D."/>
            <person name="Grigoriev I.V."/>
        </authorList>
    </citation>
    <scope>NUCLEOTIDE SEQUENCE [LARGE SCALE GENOMIC DNA]</scope>
</reference>
<dbReference type="Gramene" id="EFJ27501">
    <property type="protein sequence ID" value="EFJ27501"/>
    <property type="gene ID" value="SELMODRAFT_412332"/>
</dbReference>
<sequence length="104" mass="11507">MAMIIVIVFASSSIPTPCHCSVGVQLTCGLIEVIQQADILCNTCQDVDMYGLEFVPRSENETLVVYQGRGCPSASVLAVFDQTTSYNWQSLQQHRERQIEIPSP</sequence>
<gene>
    <name evidence="2" type="ORF">SELMODRAFT_412332</name>
</gene>
<evidence type="ECO:0008006" key="4">
    <source>
        <dbReference type="Google" id="ProtNLM"/>
    </source>
</evidence>
<dbReference type="AlphaFoldDB" id="D8RKT6"/>
<dbReference type="EMBL" id="GL377582">
    <property type="protein sequence ID" value="EFJ27501.1"/>
    <property type="molecule type" value="Genomic_DNA"/>
</dbReference>
<proteinExistence type="predicted"/>
<name>D8RKT6_SELML</name>
<dbReference type="InParanoid" id="D8RKT6"/>
<dbReference type="HOGENOM" id="CLU_2254829_0_0_1"/>
<protein>
    <recommendedName>
        <fullName evidence="4">Secreted protein</fullName>
    </recommendedName>
</protein>
<accession>D8RKT6</accession>
<organism evidence="3">
    <name type="scientific">Selaginella moellendorffii</name>
    <name type="common">Spikemoss</name>
    <dbReference type="NCBI Taxonomy" id="88036"/>
    <lineage>
        <taxon>Eukaryota</taxon>
        <taxon>Viridiplantae</taxon>
        <taxon>Streptophyta</taxon>
        <taxon>Embryophyta</taxon>
        <taxon>Tracheophyta</taxon>
        <taxon>Lycopodiopsida</taxon>
        <taxon>Selaginellales</taxon>
        <taxon>Selaginellaceae</taxon>
        <taxon>Selaginella</taxon>
    </lineage>
</organism>
<evidence type="ECO:0000313" key="2">
    <source>
        <dbReference type="EMBL" id="EFJ27501.1"/>
    </source>
</evidence>
<dbReference type="Proteomes" id="UP000001514">
    <property type="component" value="Unassembled WGS sequence"/>
</dbReference>
<evidence type="ECO:0000313" key="3">
    <source>
        <dbReference type="Proteomes" id="UP000001514"/>
    </source>
</evidence>